<sequence>MPATAFRRPGLSDAVATCRGGRPLLCRGCWWSGVGFGQACSCITTTVCHEGLLGATRRPQPREEVRRHGRTLSLRPLVVITQKKRSKHSSFLEGQYLLGNAESQAAKHLDSGGVRGLAAGKRVSLAPGLGGEGNT</sequence>
<comment type="caution">
    <text evidence="1">The sequence shown here is derived from an EMBL/GenBank/DDBJ whole genome shotgun (WGS) entry which is preliminary data.</text>
</comment>
<evidence type="ECO:0000313" key="1">
    <source>
        <dbReference type="EMBL" id="KAK8379565.1"/>
    </source>
</evidence>
<gene>
    <name evidence="1" type="ORF">O3P69_019479</name>
</gene>
<proteinExistence type="predicted"/>
<dbReference type="Proteomes" id="UP001487740">
    <property type="component" value="Unassembled WGS sequence"/>
</dbReference>
<dbReference type="AlphaFoldDB" id="A0AAW0SVX4"/>
<evidence type="ECO:0000313" key="2">
    <source>
        <dbReference type="Proteomes" id="UP001487740"/>
    </source>
</evidence>
<accession>A0AAW0SVX4</accession>
<organism evidence="1 2">
    <name type="scientific">Scylla paramamosain</name>
    <name type="common">Mud crab</name>
    <dbReference type="NCBI Taxonomy" id="85552"/>
    <lineage>
        <taxon>Eukaryota</taxon>
        <taxon>Metazoa</taxon>
        <taxon>Ecdysozoa</taxon>
        <taxon>Arthropoda</taxon>
        <taxon>Crustacea</taxon>
        <taxon>Multicrustacea</taxon>
        <taxon>Malacostraca</taxon>
        <taxon>Eumalacostraca</taxon>
        <taxon>Eucarida</taxon>
        <taxon>Decapoda</taxon>
        <taxon>Pleocyemata</taxon>
        <taxon>Brachyura</taxon>
        <taxon>Eubrachyura</taxon>
        <taxon>Portunoidea</taxon>
        <taxon>Portunidae</taxon>
        <taxon>Portuninae</taxon>
        <taxon>Scylla</taxon>
    </lineage>
</organism>
<dbReference type="EMBL" id="JARAKH010000043">
    <property type="protein sequence ID" value="KAK8379565.1"/>
    <property type="molecule type" value="Genomic_DNA"/>
</dbReference>
<protein>
    <submittedName>
        <fullName evidence="1">Uncharacterized protein</fullName>
    </submittedName>
</protein>
<name>A0AAW0SVX4_SCYPA</name>
<reference evidence="1 2" key="1">
    <citation type="submission" date="2023-03" db="EMBL/GenBank/DDBJ databases">
        <title>High-quality genome of Scylla paramamosain provides insights in environmental adaptation.</title>
        <authorList>
            <person name="Zhang L."/>
        </authorList>
    </citation>
    <scope>NUCLEOTIDE SEQUENCE [LARGE SCALE GENOMIC DNA]</scope>
    <source>
        <strain evidence="1">LZ_2023a</strain>
        <tissue evidence="1">Muscle</tissue>
    </source>
</reference>
<keyword evidence="2" id="KW-1185">Reference proteome</keyword>